<organism evidence="1">
    <name type="scientific">Rhizophora mucronata</name>
    <name type="common">Asiatic mangrove</name>
    <dbReference type="NCBI Taxonomy" id="61149"/>
    <lineage>
        <taxon>Eukaryota</taxon>
        <taxon>Viridiplantae</taxon>
        <taxon>Streptophyta</taxon>
        <taxon>Embryophyta</taxon>
        <taxon>Tracheophyta</taxon>
        <taxon>Spermatophyta</taxon>
        <taxon>Magnoliopsida</taxon>
        <taxon>eudicotyledons</taxon>
        <taxon>Gunneridae</taxon>
        <taxon>Pentapetalae</taxon>
        <taxon>rosids</taxon>
        <taxon>fabids</taxon>
        <taxon>Malpighiales</taxon>
        <taxon>Rhizophoraceae</taxon>
        <taxon>Rhizophora</taxon>
    </lineage>
</organism>
<sequence>MTQLIRLYLRNSINLQKKVVQILLISHLNTAMISVPSKRIWKFQR</sequence>
<name>A0A2P2J8H7_RHIMU</name>
<proteinExistence type="predicted"/>
<dbReference type="EMBL" id="GGEC01009296">
    <property type="protein sequence ID" value="MBW89779.1"/>
    <property type="molecule type" value="Transcribed_RNA"/>
</dbReference>
<accession>A0A2P2J8H7</accession>
<reference evidence="1" key="1">
    <citation type="submission" date="2018-02" db="EMBL/GenBank/DDBJ databases">
        <title>Rhizophora mucronata_Transcriptome.</title>
        <authorList>
            <person name="Meera S.P."/>
            <person name="Sreeshan A."/>
            <person name="Augustine A."/>
        </authorList>
    </citation>
    <scope>NUCLEOTIDE SEQUENCE</scope>
    <source>
        <tissue evidence="1">Leaf</tissue>
    </source>
</reference>
<protein>
    <submittedName>
        <fullName evidence="1">Uncharacterized protein</fullName>
    </submittedName>
</protein>
<dbReference type="AlphaFoldDB" id="A0A2P2J8H7"/>
<evidence type="ECO:0000313" key="1">
    <source>
        <dbReference type="EMBL" id="MBW89779.1"/>
    </source>
</evidence>